<gene>
    <name evidence="6" type="ORF">PPL_04740</name>
</gene>
<dbReference type="AlphaFoldDB" id="D3B8E7"/>
<dbReference type="Pfam" id="PF07942">
    <property type="entry name" value="CARME"/>
    <property type="match status" value="1"/>
</dbReference>
<dbReference type="PANTHER" id="PTHR12303">
    <property type="entry name" value="CARNOSINE N-METHYLTRANSFERASE"/>
    <property type="match status" value="1"/>
</dbReference>
<accession>D3B8E7</accession>
<dbReference type="GeneID" id="31360227"/>
<keyword evidence="5" id="KW-0949">S-adenosyl-L-methionine</keyword>
<sequence>MKEIKIPDVKIDMNGINLQFEHGNFFRKFKVPSSLDCICTSFFVDVVPDIVHLVKYCKMLLKPSGIWINNGPLYYHNTSKNALHLTDDQLLLLLEEDFTILEHSLNSYKYTKIDSVNSVEFNRCLWFVVTPKNINNV</sequence>
<protein>
    <recommendedName>
        <fullName evidence="2">carnosine N-methyltransferase</fullName>
        <ecNumber evidence="2">2.1.1.22</ecNumber>
    </recommendedName>
</protein>
<dbReference type="InterPro" id="IPR012901">
    <property type="entry name" value="CARME"/>
</dbReference>
<keyword evidence="3" id="KW-0489">Methyltransferase</keyword>
<dbReference type="Gene3D" id="3.40.50.150">
    <property type="entry name" value="Vaccinia Virus protein VP39"/>
    <property type="match status" value="1"/>
</dbReference>
<evidence type="ECO:0000256" key="5">
    <source>
        <dbReference type="ARBA" id="ARBA00022691"/>
    </source>
</evidence>
<dbReference type="EC" id="2.1.1.22" evidence="2"/>
<comment type="caution">
    <text evidence="6">The sequence shown here is derived from an EMBL/GenBank/DDBJ whole genome shotgun (WGS) entry which is preliminary data.</text>
</comment>
<evidence type="ECO:0000256" key="1">
    <source>
        <dbReference type="ARBA" id="ARBA00010086"/>
    </source>
</evidence>
<dbReference type="InParanoid" id="D3B8E7"/>
<keyword evidence="4" id="KW-0808">Transferase</keyword>
<keyword evidence="7" id="KW-1185">Reference proteome</keyword>
<dbReference type="PANTHER" id="PTHR12303:SF6">
    <property type="entry name" value="CARNOSINE N-METHYLTRANSFERASE"/>
    <property type="match status" value="1"/>
</dbReference>
<dbReference type="SUPFAM" id="SSF53335">
    <property type="entry name" value="S-adenosyl-L-methionine-dependent methyltransferases"/>
    <property type="match status" value="1"/>
</dbReference>
<name>D3B8E7_HETP5</name>
<evidence type="ECO:0000313" key="7">
    <source>
        <dbReference type="Proteomes" id="UP000001396"/>
    </source>
</evidence>
<evidence type="ECO:0000256" key="4">
    <source>
        <dbReference type="ARBA" id="ARBA00022679"/>
    </source>
</evidence>
<dbReference type="Proteomes" id="UP000001396">
    <property type="component" value="Unassembled WGS sequence"/>
</dbReference>
<evidence type="ECO:0000313" key="6">
    <source>
        <dbReference type="EMBL" id="EFA82315.1"/>
    </source>
</evidence>
<dbReference type="GO" id="GO:0030735">
    <property type="term" value="F:carnosine N-methyltransferase activity"/>
    <property type="evidence" value="ECO:0007669"/>
    <property type="project" value="UniProtKB-EC"/>
</dbReference>
<comment type="similarity">
    <text evidence="1">Belongs to the carnosine N-methyltransferase family.</text>
</comment>
<dbReference type="InterPro" id="IPR029063">
    <property type="entry name" value="SAM-dependent_MTases_sf"/>
</dbReference>
<evidence type="ECO:0000256" key="3">
    <source>
        <dbReference type="ARBA" id="ARBA00022603"/>
    </source>
</evidence>
<organism evidence="6 7">
    <name type="scientific">Heterostelium pallidum (strain ATCC 26659 / Pp 5 / PN500)</name>
    <name type="common">Cellular slime mold</name>
    <name type="synonym">Polysphondylium pallidum</name>
    <dbReference type="NCBI Taxonomy" id="670386"/>
    <lineage>
        <taxon>Eukaryota</taxon>
        <taxon>Amoebozoa</taxon>
        <taxon>Evosea</taxon>
        <taxon>Eumycetozoa</taxon>
        <taxon>Dictyostelia</taxon>
        <taxon>Acytosteliales</taxon>
        <taxon>Acytosteliaceae</taxon>
        <taxon>Heterostelium</taxon>
    </lineage>
</organism>
<proteinExistence type="inferred from homology"/>
<dbReference type="GO" id="GO:0032259">
    <property type="term" value="P:methylation"/>
    <property type="evidence" value="ECO:0007669"/>
    <property type="project" value="UniProtKB-KW"/>
</dbReference>
<reference evidence="6 7" key="1">
    <citation type="journal article" date="2011" name="Genome Res.">
        <title>Phylogeny-wide analysis of social amoeba genomes highlights ancient origins for complex intercellular communication.</title>
        <authorList>
            <person name="Heidel A.J."/>
            <person name="Lawal H.M."/>
            <person name="Felder M."/>
            <person name="Schilde C."/>
            <person name="Helps N.R."/>
            <person name="Tunggal B."/>
            <person name="Rivero F."/>
            <person name="John U."/>
            <person name="Schleicher M."/>
            <person name="Eichinger L."/>
            <person name="Platzer M."/>
            <person name="Noegel A.A."/>
            <person name="Schaap P."/>
            <person name="Gloeckner G."/>
        </authorList>
    </citation>
    <scope>NUCLEOTIDE SEQUENCE [LARGE SCALE GENOMIC DNA]</scope>
    <source>
        <strain evidence="7">ATCC 26659 / Pp 5 / PN500</strain>
    </source>
</reference>
<dbReference type="RefSeq" id="XP_020434432.1">
    <property type="nucleotide sequence ID" value="XM_020575637.1"/>
</dbReference>
<dbReference type="EMBL" id="ADBJ01000020">
    <property type="protein sequence ID" value="EFA82315.1"/>
    <property type="molecule type" value="Genomic_DNA"/>
</dbReference>
<evidence type="ECO:0000256" key="2">
    <source>
        <dbReference type="ARBA" id="ARBA00012003"/>
    </source>
</evidence>